<dbReference type="AlphaFoldDB" id="A0A1T2KY15"/>
<keyword evidence="1" id="KW-0812">Transmembrane</keyword>
<evidence type="ECO:0000313" key="4">
    <source>
        <dbReference type="Proteomes" id="UP000190896"/>
    </source>
</evidence>
<feature type="domain" description="NADP-dependent oxidoreductase" evidence="2">
    <location>
        <begin position="2"/>
        <end position="157"/>
    </location>
</feature>
<protein>
    <recommendedName>
        <fullName evidence="2">NADP-dependent oxidoreductase domain-containing protein</fullName>
    </recommendedName>
</protein>
<dbReference type="InterPro" id="IPR036812">
    <property type="entry name" value="NAD(P)_OxRdtase_dom_sf"/>
</dbReference>
<evidence type="ECO:0000313" key="3">
    <source>
        <dbReference type="EMBL" id="OOZ37757.1"/>
    </source>
</evidence>
<feature type="transmembrane region" description="Helical" evidence="1">
    <location>
        <begin position="310"/>
        <end position="329"/>
    </location>
</feature>
<keyword evidence="1" id="KW-0472">Membrane</keyword>
<reference evidence="3 4" key="1">
    <citation type="submission" date="2016-11" db="EMBL/GenBank/DDBJ databases">
        <title>Mixed transmission modes and dynamic genome evolution in an obligate animal-bacterial symbiosis.</title>
        <authorList>
            <person name="Russell S.L."/>
            <person name="Corbett-Detig R.B."/>
            <person name="Cavanaugh C.M."/>
        </authorList>
    </citation>
    <scope>NUCLEOTIDE SEQUENCE [LARGE SCALE GENOMIC DNA]</scope>
    <source>
        <strain evidence="3">Se-Cadez</strain>
    </source>
</reference>
<proteinExistence type="predicted"/>
<organism evidence="3 4">
    <name type="scientific">Solemya velesiana gill symbiont</name>
    <dbReference type="NCBI Taxonomy" id="1918948"/>
    <lineage>
        <taxon>Bacteria</taxon>
        <taxon>Pseudomonadati</taxon>
        <taxon>Pseudomonadota</taxon>
        <taxon>Gammaproteobacteria</taxon>
        <taxon>sulfur-oxidizing symbionts</taxon>
    </lineage>
</organism>
<dbReference type="Pfam" id="PF00248">
    <property type="entry name" value="Aldo_ket_red"/>
    <property type="match status" value="1"/>
</dbReference>
<gene>
    <name evidence="3" type="ORF">BOW51_01100</name>
</gene>
<dbReference type="InterPro" id="IPR023210">
    <property type="entry name" value="NADP_OxRdtase_dom"/>
</dbReference>
<sequence length="355" mass="39996">MDRFDLLQVHNMLAWEEHLETLFEMKERGAVRYVGITTSHGRRHSLLERIMRAWPIDFVQASYNILDREVEQRILPLAAERNIAFIANRPYQRGALIDQVKRYPLPKWAGSLDCTDWASFLLKFIVSHSAVTCAIPATSRVDHMTENMGALVGRLPDAGCRMPDAGCRMPDAGCRHAQSYDCPCRGIAMTEWASYSLHDLLLFSPGVYFRLYELNNAALWPLPVAMILIALALIALAVRKDARLGGVIGTLLALSWVIVAWWFFYQRYAQINMAATWFSIGFAMQALMLFVAGIAGSLDHDRTTRRFTTNLGALLLTYAVMVHPLVSILPDRPLGSMELFGLAPDPPPLPRWAFC</sequence>
<dbReference type="InterPro" id="IPR045708">
    <property type="entry name" value="DUF6064"/>
</dbReference>
<feature type="transmembrane region" description="Helical" evidence="1">
    <location>
        <begin position="244"/>
        <end position="264"/>
    </location>
</feature>
<feature type="transmembrane region" description="Helical" evidence="1">
    <location>
        <begin position="218"/>
        <end position="237"/>
    </location>
</feature>
<dbReference type="Proteomes" id="UP000190896">
    <property type="component" value="Unassembled WGS sequence"/>
</dbReference>
<dbReference type="Gene3D" id="3.20.20.100">
    <property type="entry name" value="NADP-dependent oxidoreductase domain"/>
    <property type="match status" value="1"/>
</dbReference>
<keyword evidence="1" id="KW-1133">Transmembrane helix</keyword>
<keyword evidence="4" id="KW-1185">Reference proteome</keyword>
<evidence type="ECO:0000256" key="1">
    <source>
        <dbReference type="SAM" id="Phobius"/>
    </source>
</evidence>
<accession>A0A1T2KY15</accession>
<dbReference type="InterPro" id="IPR053135">
    <property type="entry name" value="AKR2_Oxidoreductase"/>
</dbReference>
<dbReference type="PANTHER" id="PTHR43312:SF1">
    <property type="entry name" value="NADP-DEPENDENT OXIDOREDUCTASE DOMAIN-CONTAINING PROTEIN"/>
    <property type="match status" value="1"/>
</dbReference>
<comment type="caution">
    <text evidence="3">The sequence shown here is derived from an EMBL/GenBank/DDBJ whole genome shotgun (WGS) entry which is preliminary data.</text>
</comment>
<evidence type="ECO:0000259" key="2">
    <source>
        <dbReference type="Pfam" id="PF00248"/>
    </source>
</evidence>
<dbReference type="SUPFAM" id="SSF51430">
    <property type="entry name" value="NAD(P)-linked oxidoreductase"/>
    <property type="match status" value="1"/>
</dbReference>
<feature type="transmembrane region" description="Helical" evidence="1">
    <location>
        <begin position="276"/>
        <end position="298"/>
    </location>
</feature>
<dbReference type="EMBL" id="MPRJ01000003">
    <property type="protein sequence ID" value="OOZ37757.1"/>
    <property type="molecule type" value="Genomic_DNA"/>
</dbReference>
<dbReference type="PANTHER" id="PTHR43312">
    <property type="entry name" value="D-THREO-ALDOSE 1-DEHYDROGENASE"/>
    <property type="match status" value="1"/>
</dbReference>
<dbReference type="Pfam" id="PF19540">
    <property type="entry name" value="DUF6064"/>
    <property type="match status" value="1"/>
</dbReference>
<name>A0A1T2KY15_9GAMM</name>